<keyword evidence="2" id="KW-0677">Repeat</keyword>
<dbReference type="InterPro" id="IPR045151">
    <property type="entry name" value="DCAF8"/>
</dbReference>
<dbReference type="InterPro" id="IPR001680">
    <property type="entry name" value="WD40_rpt"/>
</dbReference>
<dbReference type="Proteomes" id="UP000292702">
    <property type="component" value="Unassembled WGS sequence"/>
</dbReference>
<protein>
    <submittedName>
        <fullName evidence="4">Uncharacterized protein</fullName>
    </submittedName>
</protein>
<dbReference type="InterPro" id="IPR015943">
    <property type="entry name" value="WD40/YVTN_repeat-like_dom_sf"/>
</dbReference>
<evidence type="ECO:0000256" key="1">
    <source>
        <dbReference type="ARBA" id="ARBA00022574"/>
    </source>
</evidence>
<evidence type="ECO:0000313" key="4">
    <source>
        <dbReference type="EMBL" id="TCD69683.1"/>
    </source>
</evidence>
<dbReference type="EMBL" id="RWJN01000036">
    <property type="protein sequence ID" value="TCD69683.1"/>
    <property type="molecule type" value="Genomic_DNA"/>
</dbReference>
<dbReference type="STRING" id="92696.A0A4R0RR37"/>
<proteinExistence type="predicted"/>
<dbReference type="OrthoDB" id="2414538at2759"/>
<dbReference type="SMART" id="SM00320">
    <property type="entry name" value="WD40"/>
    <property type="match status" value="2"/>
</dbReference>
<gene>
    <name evidence="4" type="ORF">EIP91_006700</name>
</gene>
<feature type="region of interest" description="Disordered" evidence="3">
    <location>
        <begin position="25"/>
        <end position="66"/>
    </location>
</feature>
<sequence length="284" mass="30988">MAGGNGHEVLLSYSSDAVYLYSTLDAVSEPSTDGSSTTLSSNTGTDKRSPSPSSPSRNSEEMFVPGGPFRRALMNEVDAMMDEDIEQFMTGAAAGYADEGMDIDEEGEGHSESDEEEEEEEENIDEFEVEQEYDPFDSVPVVLPRRQFKGHCNVETVKDVNFLGPRDEFVVSGSDDGNWFLWDKDSGKLRDILEGDGQVVNVIEGHPHLPLVAVSGIDTTVKLFGPKQGNRRFSRLGNAEAVTSRNASASSQRIDLAALSHYARIARLIGHTSSNEEDPPCTTQ</sequence>
<dbReference type="Gene3D" id="2.130.10.10">
    <property type="entry name" value="YVTN repeat-like/Quinoprotein amine dehydrogenase"/>
    <property type="match status" value="1"/>
</dbReference>
<dbReference type="Pfam" id="PF00400">
    <property type="entry name" value="WD40"/>
    <property type="match status" value="1"/>
</dbReference>
<dbReference type="GO" id="GO:0080008">
    <property type="term" value="C:Cul4-RING E3 ubiquitin ligase complex"/>
    <property type="evidence" value="ECO:0007669"/>
    <property type="project" value="TreeGrafter"/>
</dbReference>
<comment type="caution">
    <text evidence="4">The sequence shown here is derived from an EMBL/GenBank/DDBJ whole genome shotgun (WGS) entry which is preliminary data.</text>
</comment>
<keyword evidence="1" id="KW-0853">WD repeat</keyword>
<dbReference type="GO" id="GO:0045717">
    <property type="term" value="P:negative regulation of fatty acid biosynthetic process"/>
    <property type="evidence" value="ECO:0007669"/>
    <property type="project" value="TreeGrafter"/>
</dbReference>
<dbReference type="GO" id="GO:0005737">
    <property type="term" value="C:cytoplasm"/>
    <property type="evidence" value="ECO:0007669"/>
    <property type="project" value="TreeGrafter"/>
</dbReference>
<organism evidence="4 5">
    <name type="scientific">Steccherinum ochraceum</name>
    <dbReference type="NCBI Taxonomy" id="92696"/>
    <lineage>
        <taxon>Eukaryota</taxon>
        <taxon>Fungi</taxon>
        <taxon>Dikarya</taxon>
        <taxon>Basidiomycota</taxon>
        <taxon>Agaricomycotina</taxon>
        <taxon>Agaricomycetes</taxon>
        <taxon>Polyporales</taxon>
        <taxon>Steccherinaceae</taxon>
        <taxon>Steccherinum</taxon>
    </lineage>
</organism>
<evidence type="ECO:0000256" key="2">
    <source>
        <dbReference type="ARBA" id="ARBA00022737"/>
    </source>
</evidence>
<dbReference type="PANTHER" id="PTHR15574:SF40">
    <property type="entry name" value="WD AND TETRATRICOPEPTIDE REPEATS PROTEIN 1"/>
    <property type="match status" value="1"/>
</dbReference>
<reference evidence="4 5" key="1">
    <citation type="submission" date="2018-11" db="EMBL/GenBank/DDBJ databases">
        <title>Genome assembly of Steccherinum ochraceum LE-BIN_3174, the white-rot fungus of the Steccherinaceae family (The Residual Polyporoid clade, Polyporales, Basidiomycota).</title>
        <authorList>
            <person name="Fedorova T.V."/>
            <person name="Glazunova O.A."/>
            <person name="Landesman E.O."/>
            <person name="Moiseenko K.V."/>
            <person name="Psurtseva N.V."/>
            <person name="Savinova O.S."/>
            <person name="Shakhova N.V."/>
            <person name="Tyazhelova T.V."/>
            <person name="Vasina D.V."/>
        </authorList>
    </citation>
    <scope>NUCLEOTIDE SEQUENCE [LARGE SCALE GENOMIC DNA]</scope>
    <source>
        <strain evidence="4 5">LE-BIN_3174</strain>
    </source>
</reference>
<dbReference type="InterPro" id="IPR036322">
    <property type="entry name" value="WD40_repeat_dom_sf"/>
</dbReference>
<feature type="region of interest" description="Disordered" evidence="3">
    <location>
        <begin position="102"/>
        <end position="131"/>
    </location>
</feature>
<name>A0A4R0RR37_9APHY</name>
<dbReference type="PANTHER" id="PTHR15574">
    <property type="entry name" value="WD REPEAT DOMAIN-CONTAINING FAMILY"/>
    <property type="match status" value="1"/>
</dbReference>
<accession>A0A4R0RR37</accession>
<dbReference type="AlphaFoldDB" id="A0A4R0RR37"/>
<keyword evidence="5" id="KW-1185">Reference proteome</keyword>
<feature type="compositionally biased region" description="Low complexity" evidence="3">
    <location>
        <begin position="31"/>
        <end position="56"/>
    </location>
</feature>
<dbReference type="SUPFAM" id="SSF50978">
    <property type="entry name" value="WD40 repeat-like"/>
    <property type="match status" value="1"/>
</dbReference>
<evidence type="ECO:0000256" key="3">
    <source>
        <dbReference type="SAM" id="MobiDB-lite"/>
    </source>
</evidence>
<evidence type="ECO:0000313" key="5">
    <source>
        <dbReference type="Proteomes" id="UP000292702"/>
    </source>
</evidence>